<protein>
    <submittedName>
        <fullName evidence="4">Glycosyltransferase involved in cell wall bisynthesis</fullName>
    </submittedName>
</protein>
<dbReference type="Gene3D" id="1.25.40.10">
    <property type="entry name" value="Tetratricopeptide repeat domain"/>
    <property type="match status" value="1"/>
</dbReference>
<evidence type="ECO:0000256" key="1">
    <source>
        <dbReference type="ARBA" id="ARBA00022679"/>
    </source>
</evidence>
<dbReference type="SUPFAM" id="SSF48452">
    <property type="entry name" value="TPR-like"/>
    <property type="match status" value="1"/>
</dbReference>
<gene>
    <name evidence="4" type="ORF">SAMN04487779_100130</name>
</gene>
<dbReference type="Pfam" id="PF00534">
    <property type="entry name" value="Glycos_transf_1"/>
    <property type="match status" value="1"/>
</dbReference>
<feature type="repeat" description="TPR" evidence="2">
    <location>
        <begin position="84"/>
        <end position="117"/>
    </location>
</feature>
<evidence type="ECO:0000256" key="2">
    <source>
        <dbReference type="PROSITE-ProRule" id="PRU00339"/>
    </source>
</evidence>
<proteinExistence type="predicted"/>
<dbReference type="PROSITE" id="PS50293">
    <property type="entry name" value="TPR_REGION"/>
    <property type="match status" value="1"/>
</dbReference>
<accession>A0A1G6J1K1</accession>
<dbReference type="EMBL" id="FMZX01000001">
    <property type="protein sequence ID" value="SDC12530.1"/>
    <property type="molecule type" value="Genomic_DNA"/>
</dbReference>
<dbReference type="SUPFAM" id="SSF53756">
    <property type="entry name" value="UDP-Glycosyltransferase/glycogen phosphorylase"/>
    <property type="match status" value="1"/>
</dbReference>
<keyword evidence="1 4" id="KW-0808">Transferase</keyword>
<dbReference type="Proteomes" id="UP000198925">
    <property type="component" value="Unassembled WGS sequence"/>
</dbReference>
<evidence type="ECO:0000259" key="3">
    <source>
        <dbReference type="Pfam" id="PF00534"/>
    </source>
</evidence>
<dbReference type="STRING" id="938405.SAMN02927895_00217"/>
<dbReference type="CDD" id="cd03809">
    <property type="entry name" value="GT4_MtfB-like"/>
    <property type="match status" value="1"/>
</dbReference>
<reference evidence="4 5" key="1">
    <citation type="submission" date="2016-10" db="EMBL/GenBank/DDBJ databases">
        <authorList>
            <person name="de Groot N.N."/>
        </authorList>
    </citation>
    <scope>NUCLEOTIDE SEQUENCE [LARGE SCALE GENOMIC DNA]</scope>
    <source>
        <strain evidence="4 5">CPCC 100156</strain>
    </source>
</reference>
<organism evidence="4 5">
    <name type="scientific">Belnapia rosea</name>
    <dbReference type="NCBI Taxonomy" id="938405"/>
    <lineage>
        <taxon>Bacteria</taxon>
        <taxon>Pseudomonadati</taxon>
        <taxon>Pseudomonadota</taxon>
        <taxon>Alphaproteobacteria</taxon>
        <taxon>Acetobacterales</taxon>
        <taxon>Roseomonadaceae</taxon>
        <taxon>Belnapia</taxon>
    </lineage>
</organism>
<dbReference type="InterPro" id="IPR011990">
    <property type="entry name" value="TPR-like_helical_dom_sf"/>
</dbReference>
<dbReference type="PROSITE" id="PS50005">
    <property type="entry name" value="TPR"/>
    <property type="match status" value="1"/>
</dbReference>
<dbReference type="PANTHER" id="PTHR46401">
    <property type="entry name" value="GLYCOSYLTRANSFERASE WBBK-RELATED"/>
    <property type="match status" value="1"/>
</dbReference>
<sequence length="743" mass="80761">MDMMTWGGDADAAADPAELLARADALRDNRDWNAAAEGYAAFLRLRPRDWGIRVQYGHCLKEAGDPHAALLAYREAERQCPHDSDIHLQIGHALKLLGRQEEAVEEYARALTLDPANDAARGEFLALHAGPASAGLMAAEPPPLPVPAEASWQTGVGSVVFDASDLLDYFRHNRAPTGIQRVQLNIIREALDAADAEGVAIAGFCAAAGQWKPVPPALFLRLALLSREGSSIEDAAWRGALQAVEEALRDGAPLDFPPGCSLVNLGTSWWIPDYLRLVRQAQARSGLRYIPFIHDCIPLLVPEHCSSALVDEFARWFASVCLHADAVLTNSDCTRADFRRALNRLLPGLDLPCFTVPLNAADPPAGTAALPPMLRSGRPYVLFVGTIESRKNHLLAFNAWLSLLRRHGAEAVPDLVCVGKQGWLAEAALQLHRNSAALRAKVHLLHGVPDTELGALYRGCLFTLYNSFYEGWGLPVTESLAAGKVPLVPDHSSLREAGQDSAVYFIPQSEPDLVAKLERLIFEPGFRAAQEAVIAAAPPPRPWAALAADIRHAVREAGRLRLPAPRERLRIELGTVHPLRLLPGPEPGLAMGIADVLRDGEGWSRLEEWGVWTCPGQSLLRLPLAPQGEAGRLRLYLEMLGPPEPVSFRIRAGLRGAAPGRFRSIEAGAGEALFCMLEVELGMGGEVEVEIETDLGVMLPGRDGTPDRQVGIGLRSLMACRRDDLAARLDYLERLALPRMVEA</sequence>
<dbReference type="Pfam" id="PF13181">
    <property type="entry name" value="TPR_8"/>
    <property type="match status" value="1"/>
</dbReference>
<keyword evidence="2" id="KW-0802">TPR repeat</keyword>
<dbReference type="GO" id="GO:0016757">
    <property type="term" value="F:glycosyltransferase activity"/>
    <property type="evidence" value="ECO:0007669"/>
    <property type="project" value="InterPro"/>
</dbReference>
<keyword evidence="5" id="KW-1185">Reference proteome</keyword>
<evidence type="ECO:0000313" key="4">
    <source>
        <dbReference type="EMBL" id="SDC12530.1"/>
    </source>
</evidence>
<dbReference type="InterPro" id="IPR001296">
    <property type="entry name" value="Glyco_trans_1"/>
</dbReference>
<dbReference type="RefSeq" id="WP_090659316.1">
    <property type="nucleotide sequence ID" value="NZ_FMZX01000001.1"/>
</dbReference>
<dbReference type="PANTHER" id="PTHR46401:SF2">
    <property type="entry name" value="GLYCOSYLTRANSFERASE WBBK-RELATED"/>
    <property type="match status" value="1"/>
</dbReference>
<name>A0A1G6J1K1_9PROT</name>
<evidence type="ECO:0000313" key="5">
    <source>
        <dbReference type="Proteomes" id="UP000198925"/>
    </source>
</evidence>
<dbReference type="InterPro" id="IPR019734">
    <property type="entry name" value="TPR_rpt"/>
</dbReference>
<feature type="domain" description="Glycosyl transferase family 1" evidence="3">
    <location>
        <begin position="376"/>
        <end position="525"/>
    </location>
</feature>
<dbReference type="SMART" id="SM00028">
    <property type="entry name" value="TPR"/>
    <property type="match status" value="3"/>
</dbReference>
<dbReference type="Gene3D" id="3.40.50.2000">
    <property type="entry name" value="Glycogen Phosphorylase B"/>
    <property type="match status" value="1"/>
</dbReference>
<dbReference type="AlphaFoldDB" id="A0A1G6J1K1"/>